<name>A0ABZ0Q586_9LACO</name>
<protein>
    <submittedName>
        <fullName evidence="2">DUF2188 domain-containing protein</fullName>
    </submittedName>
</protein>
<reference evidence="3" key="1">
    <citation type="submission" date="2024-06" db="EMBL/GenBank/DDBJ databases">
        <authorList>
            <person name="Chang H.C."/>
            <person name="Mun S.Y."/>
        </authorList>
    </citation>
    <scope>NUCLEOTIDE SEQUENCE [LARGE SCALE GENOMIC DNA]</scope>
    <source>
        <strain evidence="3">KT1</strain>
    </source>
</reference>
<evidence type="ECO:0000313" key="2">
    <source>
        <dbReference type="EMBL" id="WPC21839.1"/>
    </source>
</evidence>
<organism evidence="2 3">
    <name type="scientific">Pediococcus inopinatus</name>
    <dbReference type="NCBI Taxonomy" id="114090"/>
    <lineage>
        <taxon>Bacteria</taxon>
        <taxon>Bacillati</taxon>
        <taxon>Bacillota</taxon>
        <taxon>Bacilli</taxon>
        <taxon>Lactobacillales</taxon>
        <taxon>Lactobacillaceae</taxon>
        <taxon>Pediococcus</taxon>
    </lineage>
</organism>
<proteinExistence type="predicted"/>
<dbReference type="Pfam" id="PF09954">
    <property type="entry name" value="DUF2188"/>
    <property type="match status" value="1"/>
</dbReference>
<feature type="region of interest" description="Disordered" evidence="1">
    <location>
        <begin position="63"/>
        <end position="82"/>
    </location>
</feature>
<keyword evidence="3" id="KW-1185">Reference proteome</keyword>
<evidence type="ECO:0000313" key="3">
    <source>
        <dbReference type="Proteomes" id="UP001302696"/>
    </source>
</evidence>
<dbReference type="EMBL" id="CP104778">
    <property type="protein sequence ID" value="WPC21839.1"/>
    <property type="molecule type" value="Genomic_DNA"/>
</dbReference>
<sequence>MPWNMEDYPASMKNMKELVRKKAIDIVNALLADGYPDDRAIPIAMKQAEKWYADSDCVERATFRKAPDPSKHDKHDGDKSKSRLLDANEAVFFEDGEWQVKAESGKQASESFDNKDAAIKRAREIVKNKESAVKIYKKDGNLQNEIRPR</sequence>
<dbReference type="Proteomes" id="UP001302696">
    <property type="component" value="Chromosome"/>
</dbReference>
<dbReference type="InterPro" id="IPR018691">
    <property type="entry name" value="DUF2188"/>
</dbReference>
<evidence type="ECO:0000256" key="1">
    <source>
        <dbReference type="SAM" id="MobiDB-lite"/>
    </source>
</evidence>
<gene>
    <name evidence="2" type="ORF">N6G96_01055</name>
</gene>
<dbReference type="RefSeq" id="WP_057773266.1">
    <property type="nucleotide sequence ID" value="NZ_BBIM01000044.1"/>
</dbReference>
<accession>A0ABZ0Q586</accession>